<dbReference type="GO" id="GO:0042393">
    <property type="term" value="F:histone binding"/>
    <property type="evidence" value="ECO:0007669"/>
    <property type="project" value="TreeGrafter"/>
</dbReference>
<dbReference type="OrthoDB" id="5421at2759"/>
<keyword evidence="7" id="KW-0539">Nucleus</keyword>
<proteinExistence type="inferred from homology"/>
<feature type="compositionally biased region" description="Low complexity" evidence="8">
    <location>
        <begin position="843"/>
        <end position="854"/>
    </location>
</feature>
<reference evidence="10 11" key="1">
    <citation type="journal article" date="2014" name="PLoS Genet.">
        <title>Analysis of the Phlebiopsis gigantea genome, transcriptome and secretome provides insight into its pioneer colonization strategies of wood.</title>
        <authorList>
            <person name="Hori C."/>
            <person name="Ishida T."/>
            <person name="Igarashi K."/>
            <person name="Samejima M."/>
            <person name="Suzuki H."/>
            <person name="Master E."/>
            <person name="Ferreira P."/>
            <person name="Ruiz-Duenas F.J."/>
            <person name="Held B."/>
            <person name="Canessa P."/>
            <person name="Larrondo L.F."/>
            <person name="Schmoll M."/>
            <person name="Druzhinina I.S."/>
            <person name="Kubicek C.P."/>
            <person name="Gaskell J.A."/>
            <person name="Kersten P."/>
            <person name="St John F."/>
            <person name="Glasner J."/>
            <person name="Sabat G."/>
            <person name="Splinter BonDurant S."/>
            <person name="Syed K."/>
            <person name="Yadav J."/>
            <person name="Mgbeahuruike A.C."/>
            <person name="Kovalchuk A."/>
            <person name="Asiegbu F.O."/>
            <person name="Lackner G."/>
            <person name="Hoffmeister D."/>
            <person name="Rencoret J."/>
            <person name="Gutierrez A."/>
            <person name="Sun H."/>
            <person name="Lindquist E."/>
            <person name="Barry K."/>
            <person name="Riley R."/>
            <person name="Grigoriev I.V."/>
            <person name="Henrissat B."/>
            <person name="Kues U."/>
            <person name="Berka R.M."/>
            <person name="Martinez A.T."/>
            <person name="Covert S.F."/>
            <person name="Blanchette R.A."/>
            <person name="Cullen D."/>
        </authorList>
    </citation>
    <scope>NUCLEOTIDE SEQUENCE [LARGE SCALE GENOMIC DNA]</scope>
    <source>
        <strain evidence="10 11">11061_1 CR5-6</strain>
    </source>
</reference>
<comment type="subcellular location">
    <subcellularLocation>
        <location evidence="1">Nucleus</location>
    </subcellularLocation>
</comment>
<feature type="domain" description="AAA+ ATPase" evidence="9">
    <location>
        <begin position="457"/>
        <end position="590"/>
    </location>
</feature>
<gene>
    <name evidence="10" type="ORF">PHLGIDRAFT_89407</name>
</gene>
<comment type="similarity">
    <text evidence="2">Belongs to the AAA ATPase family.</text>
</comment>
<keyword evidence="11" id="KW-1185">Reference proteome</keyword>
<keyword evidence="3" id="KW-0547">Nucleotide-binding</keyword>
<feature type="region of interest" description="Disordered" evidence="8">
    <location>
        <begin position="823"/>
        <end position="870"/>
    </location>
</feature>
<evidence type="ECO:0000256" key="2">
    <source>
        <dbReference type="ARBA" id="ARBA00006914"/>
    </source>
</evidence>
<evidence type="ECO:0000259" key="9">
    <source>
        <dbReference type="SMART" id="SM00382"/>
    </source>
</evidence>
<dbReference type="FunFam" id="3.40.50.300:FF:001218">
    <property type="entry name" value="AAA family ATPase, putative"/>
    <property type="match status" value="1"/>
</dbReference>
<dbReference type="PROSITE" id="PS00674">
    <property type="entry name" value="AAA"/>
    <property type="match status" value="1"/>
</dbReference>
<evidence type="ECO:0000313" key="10">
    <source>
        <dbReference type="EMBL" id="KIP07567.1"/>
    </source>
</evidence>
<dbReference type="GO" id="GO:0005524">
    <property type="term" value="F:ATP binding"/>
    <property type="evidence" value="ECO:0007669"/>
    <property type="project" value="UniProtKB-KW"/>
</dbReference>
<keyword evidence="6" id="KW-0103">Bromodomain</keyword>
<dbReference type="AlphaFoldDB" id="A0A0C3S8N7"/>
<dbReference type="Gene3D" id="1.10.8.60">
    <property type="match status" value="1"/>
</dbReference>
<dbReference type="HOGENOM" id="CLU_000536_5_0_1"/>
<evidence type="ECO:0000256" key="1">
    <source>
        <dbReference type="ARBA" id="ARBA00004123"/>
    </source>
</evidence>
<dbReference type="GO" id="GO:0005634">
    <property type="term" value="C:nucleus"/>
    <property type="evidence" value="ECO:0007669"/>
    <property type="project" value="UniProtKB-SubCell"/>
</dbReference>
<dbReference type="InterPro" id="IPR003960">
    <property type="entry name" value="ATPase_AAA_CS"/>
</dbReference>
<dbReference type="InterPro" id="IPR027417">
    <property type="entry name" value="P-loop_NTPase"/>
</dbReference>
<dbReference type="SUPFAM" id="SSF47370">
    <property type="entry name" value="Bromodomain"/>
    <property type="match status" value="1"/>
</dbReference>
<dbReference type="InterPro" id="IPR041569">
    <property type="entry name" value="AAA_lid_3"/>
</dbReference>
<feature type="domain" description="AAA+ ATPase" evidence="9">
    <location>
        <begin position="150"/>
        <end position="291"/>
    </location>
</feature>
<dbReference type="STRING" id="745531.A0A0C3S8N7"/>
<feature type="compositionally biased region" description="Basic and acidic residues" evidence="8">
    <location>
        <begin position="823"/>
        <end position="842"/>
    </location>
</feature>
<name>A0A0C3S8N7_PHLG1</name>
<evidence type="ECO:0000256" key="7">
    <source>
        <dbReference type="ARBA" id="ARBA00023242"/>
    </source>
</evidence>
<dbReference type="Pfam" id="PF00004">
    <property type="entry name" value="AAA"/>
    <property type="match status" value="2"/>
</dbReference>
<feature type="compositionally biased region" description="Basic and acidic residues" evidence="8">
    <location>
        <begin position="938"/>
        <end position="949"/>
    </location>
</feature>
<feature type="region of interest" description="Disordered" evidence="8">
    <location>
        <begin position="1"/>
        <end position="52"/>
    </location>
</feature>
<dbReference type="InterPro" id="IPR045199">
    <property type="entry name" value="ATAD2-like"/>
</dbReference>
<sequence>MKAPLPRPRNTGRSNGRAGKSKAPGWSATGAELSRWMGGLGGDDSDSDFATRTPRKNFGLGAAGAGGGMFAGGAGAGGLLPGDLAAAAGTPSNLGKVGDAALADADPLGVNQNVTFDEVGGLEDHINALKEMTLLPLLYPEVFQRFNLTPPRGVLFHGPPGTGKTLLARALAASCRSNGKGISFFMRKGADCLSKWVGEAERQLRLLFEEARNQQPSIIFFDEIDGLAPVRSSKQDQIHASIVSTLLALMDGMDGRGQVVVIGATNRPDAIDPALRRPGRFDREFYFPLPNLAARERIIRIMTRKWEGWDEQKGEDHAKGLAKLTKGYGGADLRALCTEAALNAVQRRYPQIYKSSDRLLLKPETINVELRDFMISVKKLVPSSARATAPAASPLPEQLVPLLQNALERIRTVINQVLPVSKKRTALEEAEFEDEESTESALERELMLQSMETLRIYRPRVALYGPQGMGHTYVASAALHHLEGYHVQSLDLGNLLSDSTRTPEAAIVQLFLEAKRHQPSVIYIPSLTGWCAAVSETSRTTVRAMLDSLAPTDPVLLLAVIDGTFAQLPRDVKAWFGPTRDNRVELARPTAQQREEFFEKLVKDVARPPNHFPDGIQRKKRVLEELPIAPPLEPRQPTAAELAIQQDTDQRTLTMLKFRLGPILQELKRKFKRFTKRASEEYGTAFDQPLPPPPPAQTHQLETVTTTVEVHRSPNGDTVQVVNEDRVEEAVIDVDQPMADEQVMYQPQLFDVDLERMHVDLYRDKYLTPDEFLDDVRKIVHNANVRANDDPERLFRAQAMLTAAEVSIQDFDVNFRMECQRMATREQKRRDEYRRNKAKEKAANGQAAQNGAQNLPIRRSTRHTGQQLEISITDPLLLERRLKRARSAEANAEPSEEEAGDDGHAAKRSRVSSAEADGQAYPPHEHVGSPPPRTHAVRFVDDISQKEEPSSPTPHANDPVPDLPVHFAPEGPNEQRHTAGFDPALLNPMSPETEQLTYASTPTGSTLQLPAEDVTVLPTLNGIMHTQASGLQESQSLSNDEQLMTSENQLPLPPASPAPMQIERTPTPLPDFIVDPESISQLRDILRDKTDLLNIEHLEQLRATCLALVWKHRTDWNRAGLVRELAKTVERYVEEVALDDIDSPSPMHGY</sequence>
<evidence type="ECO:0000256" key="4">
    <source>
        <dbReference type="ARBA" id="ARBA00022801"/>
    </source>
</evidence>
<dbReference type="GO" id="GO:0003682">
    <property type="term" value="F:chromatin binding"/>
    <property type="evidence" value="ECO:0007669"/>
    <property type="project" value="TreeGrafter"/>
</dbReference>
<dbReference type="PANTHER" id="PTHR23069:SF0">
    <property type="entry name" value="TAT-BINDING HOMOLOG 7"/>
    <property type="match status" value="1"/>
</dbReference>
<dbReference type="GO" id="GO:0006334">
    <property type="term" value="P:nucleosome assembly"/>
    <property type="evidence" value="ECO:0007669"/>
    <property type="project" value="TreeGrafter"/>
</dbReference>
<evidence type="ECO:0000256" key="3">
    <source>
        <dbReference type="ARBA" id="ARBA00022741"/>
    </source>
</evidence>
<evidence type="ECO:0000313" key="11">
    <source>
        <dbReference type="Proteomes" id="UP000053257"/>
    </source>
</evidence>
<dbReference type="SMART" id="SM00382">
    <property type="entry name" value="AAA"/>
    <property type="match status" value="2"/>
</dbReference>
<dbReference type="GO" id="GO:0016887">
    <property type="term" value="F:ATP hydrolysis activity"/>
    <property type="evidence" value="ECO:0007669"/>
    <property type="project" value="InterPro"/>
</dbReference>
<dbReference type="SUPFAM" id="SSF52540">
    <property type="entry name" value="P-loop containing nucleoside triphosphate hydrolases"/>
    <property type="match status" value="2"/>
</dbReference>
<evidence type="ECO:0000256" key="8">
    <source>
        <dbReference type="SAM" id="MobiDB-lite"/>
    </source>
</evidence>
<dbReference type="GO" id="GO:0045815">
    <property type="term" value="P:transcription initiation-coupled chromatin remodeling"/>
    <property type="evidence" value="ECO:0007669"/>
    <property type="project" value="TreeGrafter"/>
</dbReference>
<dbReference type="EMBL" id="KN840495">
    <property type="protein sequence ID" value="KIP07567.1"/>
    <property type="molecule type" value="Genomic_DNA"/>
</dbReference>
<evidence type="ECO:0000256" key="5">
    <source>
        <dbReference type="ARBA" id="ARBA00022840"/>
    </source>
</evidence>
<dbReference type="FunFam" id="3.40.50.300:FF:000061">
    <property type="entry name" value="ATPase family, AAA domain-containing 2"/>
    <property type="match status" value="1"/>
</dbReference>
<dbReference type="InterPro" id="IPR036427">
    <property type="entry name" value="Bromodomain-like_sf"/>
</dbReference>
<organism evidence="10 11">
    <name type="scientific">Phlebiopsis gigantea (strain 11061_1 CR5-6)</name>
    <name type="common">White-rot fungus</name>
    <name type="synonym">Peniophora gigantea</name>
    <dbReference type="NCBI Taxonomy" id="745531"/>
    <lineage>
        <taxon>Eukaryota</taxon>
        <taxon>Fungi</taxon>
        <taxon>Dikarya</taxon>
        <taxon>Basidiomycota</taxon>
        <taxon>Agaricomycotina</taxon>
        <taxon>Agaricomycetes</taxon>
        <taxon>Polyporales</taxon>
        <taxon>Phanerochaetaceae</taxon>
        <taxon>Phlebiopsis</taxon>
    </lineage>
</organism>
<protein>
    <recommendedName>
        <fullName evidence="9">AAA+ ATPase domain-containing protein</fullName>
    </recommendedName>
</protein>
<dbReference type="Gene3D" id="3.40.50.300">
    <property type="entry name" value="P-loop containing nucleotide triphosphate hydrolases"/>
    <property type="match status" value="2"/>
</dbReference>
<dbReference type="GO" id="GO:0006337">
    <property type="term" value="P:nucleosome disassembly"/>
    <property type="evidence" value="ECO:0007669"/>
    <property type="project" value="TreeGrafter"/>
</dbReference>
<dbReference type="PANTHER" id="PTHR23069">
    <property type="entry name" value="AAA DOMAIN-CONTAINING"/>
    <property type="match status" value="1"/>
</dbReference>
<dbReference type="Pfam" id="PF17862">
    <property type="entry name" value="AAA_lid_3"/>
    <property type="match status" value="1"/>
</dbReference>
<accession>A0A0C3S8N7</accession>
<evidence type="ECO:0000256" key="6">
    <source>
        <dbReference type="ARBA" id="ARBA00023117"/>
    </source>
</evidence>
<dbReference type="InterPro" id="IPR003593">
    <property type="entry name" value="AAA+_ATPase"/>
</dbReference>
<dbReference type="Proteomes" id="UP000053257">
    <property type="component" value="Unassembled WGS sequence"/>
</dbReference>
<keyword evidence="5" id="KW-0067">ATP-binding</keyword>
<dbReference type="InterPro" id="IPR003959">
    <property type="entry name" value="ATPase_AAA_core"/>
</dbReference>
<feature type="region of interest" description="Disordered" evidence="8">
    <location>
        <begin position="885"/>
        <end position="989"/>
    </location>
</feature>
<keyword evidence="4" id="KW-0378">Hydrolase</keyword>